<reference evidence="1 2" key="1">
    <citation type="submission" date="2024-02" db="EMBL/GenBank/DDBJ databases">
        <authorList>
            <person name="Vignale AGUSTIN F."/>
            <person name="Sosa J E."/>
            <person name="Modenutti C."/>
        </authorList>
    </citation>
    <scope>NUCLEOTIDE SEQUENCE [LARGE SCALE GENOMIC DNA]</scope>
</reference>
<accession>A0ABC8RLY1</accession>
<organism evidence="1 2">
    <name type="scientific">Ilex paraguariensis</name>
    <name type="common">yerba mate</name>
    <dbReference type="NCBI Taxonomy" id="185542"/>
    <lineage>
        <taxon>Eukaryota</taxon>
        <taxon>Viridiplantae</taxon>
        <taxon>Streptophyta</taxon>
        <taxon>Embryophyta</taxon>
        <taxon>Tracheophyta</taxon>
        <taxon>Spermatophyta</taxon>
        <taxon>Magnoliopsida</taxon>
        <taxon>eudicotyledons</taxon>
        <taxon>Gunneridae</taxon>
        <taxon>Pentapetalae</taxon>
        <taxon>asterids</taxon>
        <taxon>campanulids</taxon>
        <taxon>Aquifoliales</taxon>
        <taxon>Aquifoliaceae</taxon>
        <taxon>Ilex</taxon>
    </lineage>
</organism>
<proteinExistence type="predicted"/>
<name>A0ABC8RLY1_9AQUA</name>
<sequence length="149" mass="16757">MAPPTSRLVVPIDPRKKPWEQKQPLHNRWHPEIPPVAEVKTGEVFKIEMLDWIGGCKTGGAHRFEEEATRTELPLHKRWHPDIPPVAEVKVGEVFRVKKVDCSGGGITKEYTAEDIKHADISTVSLFTLSSRSLSAYTELLSTLGKHKT</sequence>
<keyword evidence="2" id="KW-1185">Reference proteome</keyword>
<dbReference type="Proteomes" id="UP001642360">
    <property type="component" value="Unassembled WGS sequence"/>
</dbReference>
<evidence type="ECO:0000313" key="1">
    <source>
        <dbReference type="EMBL" id="CAK9144039.1"/>
    </source>
</evidence>
<dbReference type="Pfam" id="PF03069">
    <property type="entry name" value="FmdA_AmdA"/>
    <property type="match status" value="2"/>
</dbReference>
<gene>
    <name evidence="1" type="ORF">ILEXP_LOCUS11780</name>
</gene>
<comment type="caution">
    <text evidence="1">The sequence shown here is derived from an EMBL/GenBank/DDBJ whole genome shotgun (WGS) entry which is preliminary data.</text>
</comment>
<dbReference type="AlphaFoldDB" id="A0ABC8RLY1"/>
<dbReference type="EMBL" id="CAUOFW020001358">
    <property type="protein sequence ID" value="CAK9144039.1"/>
    <property type="molecule type" value="Genomic_DNA"/>
</dbReference>
<dbReference type="InterPro" id="IPR004304">
    <property type="entry name" value="FmdA_AmdA"/>
</dbReference>
<dbReference type="SUPFAM" id="SSF141130">
    <property type="entry name" value="Acetamidase/Formamidase-like"/>
    <property type="match status" value="1"/>
</dbReference>
<evidence type="ECO:0000313" key="2">
    <source>
        <dbReference type="Proteomes" id="UP001642360"/>
    </source>
</evidence>
<protein>
    <submittedName>
        <fullName evidence="1">Uncharacterized protein</fullName>
    </submittedName>
</protein>
<dbReference type="PANTHER" id="PTHR31891:SF1">
    <property type="entry name" value="FORMAMIDASE C869.04-RELATED"/>
    <property type="match status" value="1"/>
</dbReference>
<dbReference type="PANTHER" id="PTHR31891">
    <property type="entry name" value="FORMAMIDASE C869.04-RELATED"/>
    <property type="match status" value="1"/>
</dbReference>
<dbReference type="Gene3D" id="2.60.120.580">
    <property type="entry name" value="Acetamidase/Formamidase-like domains"/>
    <property type="match status" value="1"/>
</dbReference>